<evidence type="ECO:0000313" key="1">
    <source>
        <dbReference type="EMBL" id="CAL1353982.1"/>
    </source>
</evidence>
<protein>
    <submittedName>
        <fullName evidence="1">Uncharacterized protein</fullName>
    </submittedName>
</protein>
<gene>
    <name evidence="1" type="ORF">LTRI10_LOCUS1841</name>
</gene>
<dbReference type="EMBL" id="OZ034813">
    <property type="protein sequence ID" value="CAL1353982.1"/>
    <property type="molecule type" value="Genomic_DNA"/>
</dbReference>
<reference evidence="1 2" key="1">
    <citation type="submission" date="2024-04" db="EMBL/GenBank/DDBJ databases">
        <authorList>
            <person name="Fracassetti M."/>
        </authorList>
    </citation>
    <scope>NUCLEOTIDE SEQUENCE [LARGE SCALE GENOMIC DNA]</scope>
</reference>
<dbReference type="Proteomes" id="UP001497516">
    <property type="component" value="Chromosome 1"/>
</dbReference>
<name>A0AAV2CBV5_9ROSI</name>
<organism evidence="1 2">
    <name type="scientific">Linum trigynum</name>
    <dbReference type="NCBI Taxonomy" id="586398"/>
    <lineage>
        <taxon>Eukaryota</taxon>
        <taxon>Viridiplantae</taxon>
        <taxon>Streptophyta</taxon>
        <taxon>Embryophyta</taxon>
        <taxon>Tracheophyta</taxon>
        <taxon>Spermatophyta</taxon>
        <taxon>Magnoliopsida</taxon>
        <taxon>eudicotyledons</taxon>
        <taxon>Gunneridae</taxon>
        <taxon>Pentapetalae</taxon>
        <taxon>rosids</taxon>
        <taxon>fabids</taxon>
        <taxon>Malpighiales</taxon>
        <taxon>Linaceae</taxon>
        <taxon>Linum</taxon>
    </lineage>
</organism>
<sequence length="93" mass="10392">MGRSCSPRRLVLFSIVGRGHPGLPPPIIDTIPAALFPFGDASPSLPWQFFQWFRIVSVAIFRRLVFALPAFWLPMGLDCRSCDPQSSKLHLLA</sequence>
<proteinExistence type="predicted"/>
<keyword evidence="2" id="KW-1185">Reference proteome</keyword>
<evidence type="ECO:0000313" key="2">
    <source>
        <dbReference type="Proteomes" id="UP001497516"/>
    </source>
</evidence>
<dbReference type="AlphaFoldDB" id="A0AAV2CBV5"/>
<accession>A0AAV2CBV5</accession>